<dbReference type="GO" id="GO:0003700">
    <property type="term" value="F:DNA-binding transcription factor activity"/>
    <property type="evidence" value="ECO:0007669"/>
    <property type="project" value="TreeGrafter"/>
</dbReference>
<proteinExistence type="predicted"/>
<keyword evidence="3" id="KW-0804">Transcription</keyword>
<keyword evidence="2 4" id="KW-0238">DNA-binding</keyword>
<dbReference type="InterPro" id="IPR001647">
    <property type="entry name" value="HTH_TetR"/>
</dbReference>
<accession>A0A1B3ZEJ9</accession>
<evidence type="ECO:0000313" key="8">
    <source>
        <dbReference type="Proteomes" id="UP000094256"/>
    </source>
</evidence>
<keyword evidence="8" id="KW-1185">Reference proteome</keyword>
<dbReference type="InterPro" id="IPR050109">
    <property type="entry name" value="HTH-type_TetR-like_transc_reg"/>
</dbReference>
<organism evidence="7 8">
    <name type="scientific">Sphingomonas panacis</name>
    <dbReference type="NCBI Taxonomy" id="1560345"/>
    <lineage>
        <taxon>Bacteria</taxon>
        <taxon>Pseudomonadati</taxon>
        <taxon>Pseudomonadota</taxon>
        <taxon>Alphaproteobacteria</taxon>
        <taxon>Sphingomonadales</taxon>
        <taxon>Sphingomonadaceae</taxon>
        <taxon>Sphingomonas</taxon>
    </lineage>
</organism>
<dbReference type="Proteomes" id="UP000094256">
    <property type="component" value="Chromosome"/>
</dbReference>
<dbReference type="InterPro" id="IPR009057">
    <property type="entry name" value="Homeodomain-like_sf"/>
</dbReference>
<feature type="DNA-binding region" description="H-T-H motif" evidence="4">
    <location>
        <begin position="39"/>
        <end position="58"/>
    </location>
</feature>
<evidence type="ECO:0000259" key="6">
    <source>
        <dbReference type="PROSITE" id="PS50977"/>
    </source>
</evidence>
<reference evidence="7 8" key="1">
    <citation type="submission" date="2016-01" db="EMBL/GenBank/DDBJ databases">
        <title>Complete genome and mega plasmid sequence of Sphingomonas panacis DCY99 elicits systemic resistance in rice to Xanthomonas oryzae.</title>
        <authorList>
            <person name="Kim Y.J."/>
            <person name="Yang D.C."/>
            <person name="Sing P."/>
        </authorList>
    </citation>
    <scope>NUCLEOTIDE SEQUENCE [LARGE SCALE GENOMIC DNA]</scope>
    <source>
        <strain evidence="7 8">DCY99</strain>
    </source>
</reference>
<evidence type="ECO:0000256" key="4">
    <source>
        <dbReference type="PROSITE-ProRule" id="PRU00335"/>
    </source>
</evidence>
<keyword evidence="1" id="KW-0805">Transcription regulation</keyword>
<evidence type="ECO:0000256" key="5">
    <source>
        <dbReference type="SAM" id="MobiDB-lite"/>
    </source>
</evidence>
<feature type="region of interest" description="Disordered" evidence="5">
    <location>
        <begin position="227"/>
        <end position="247"/>
    </location>
</feature>
<evidence type="ECO:0000256" key="3">
    <source>
        <dbReference type="ARBA" id="ARBA00023163"/>
    </source>
</evidence>
<sequence length="247" mass="27774">MATARSAIQDLDDRIDTRRNIKVAARRLFAEHGLEAVTVREIVAAAGAKNGGSLNYYFKSKDGLILELINEVFTDLSKVWLERISELDRKGGPTNVREIVDIIVRAHASDAFSDPSPTVNRFLAAVLFKRRKELSTYLEQMNILVFRRLLQMISDLCEDVPKPVMRQRLIFLAWYLLSVNAAHETWRVSRKRSDVWTDTDPLVNLVDTATALLNAEVSDMTIALPEHRPRGTKRATRSASKVVGSGA</sequence>
<dbReference type="AlphaFoldDB" id="A0A1B3ZEJ9"/>
<dbReference type="PROSITE" id="PS50977">
    <property type="entry name" value="HTH_TETR_2"/>
    <property type="match status" value="1"/>
</dbReference>
<gene>
    <name evidence="7" type="ORF">AWL63_19765</name>
</gene>
<evidence type="ECO:0000256" key="1">
    <source>
        <dbReference type="ARBA" id="ARBA00023015"/>
    </source>
</evidence>
<dbReference type="SUPFAM" id="SSF46689">
    <property type="entry name" value="Homeodomain-like"/>
    <property type="match status" value="1"/>
</dbReference>
<dbReference type="KEGG" id="span:AWL63_19765"/>
<evidence type="ECO:0000313" key="7">
    <source>
        <dbReference type="EMBL" id="AOH85858.1"/>
    </source>
</evidence>
<protein>
    <recommendedName>
        <fullName evidence="6">HTH tetR-type domain-containing protein</fullName>
    </recommendedName>
</protein>
<dbReference type="EMBL" id="CP014168">
    <property type="protein sequence ID" value="AOH85858.1"/>
    <property type="molecule type" value="Genomic_DNA"/>
</dbReference>
<dbReference type="Pfam" id="PF00440">
    <property type="entry name" value="TetR_N"/>
    <property type="match status" value="1"/>
</dbReference>
<dbReference type="Gene3D" id="1.10.357.10">
    <property type="entry name" value="Tetracycline Repressor, domain 2"/>
    <property type="match status" value="1"/>
</dbReference>
<evidence type="ECO:0000256" key="2">
    <source>
        <dbReference type="ARBA" id="ARBA00023125"/>
    </source>
</evidence>
<dbReference type="GO" id="GO:0000976">
    <property type="term" value="F:transcription cis-regulatory region binding"/>
    <property type="evidence" value="ECO:0007669"/>
    <property type="project" value="TreeGrafter"/>
</dbReference>
<dbReference type="STRING" id="1560345.AWL63_19765"/>
<dbReference type="PANTHER" id="PTHR30055:SF234">
    <property type="entry name" value="HTH-TYPE TRANSCRIPTIONAL REGULATOR BETI"/>
    <property type="match status" value="1"/>
</dbReference>
<feature type="domain" description="HTH tetR-type" evidence="6">
    <location>
        <begin position="15"/>
        <end position="76"/>
    </location>
</feature>
<dbReference type="PANTHER" id="PTHR30055">
    <property type="entry name" value="HTH-TYPE TRANSCRIPTIONAL REGULATOR RUTR"/>
    <property type="match status" value="1"/>
</dbReference>
<name>A0A1B3ZEJ9_9SPHN</name>